<gene>
    <name evidence="7" type="ORF">DPM35_26965</name>
</gene>
<evidence type="ECO:0000256" key="1">
    <source>
        <dbReference type="ARBA" id="ARBA00001974"/>
    </source>
</evidence>
<dbReference type="PANTHER" id="PTHR43557:SF2">
    <property type="entry name" value="RIESKE DOMAIN-CONTAINING PROTEIN-RELATED"/>
    <property type="match status" value="1"/>
</dbReference>
<organism evidence="7 8">
    <name type="scientific">Mesorhizobium atlanticum</name>
    <dbReference type="NCBI Taxonomy" id="2233532"/>
    <lineage>
        <taxon>Bacteria</taxon>
        <taxon>Pseudomonadati</taxon>
        <taxon>Pseudomonadota</taxon>
        <taxon>Alphaproteobacteria</taxon>
        <taxon>Hyphomicrobiales</taxon>
        <taxon>Phyllobacteriaceae</taxon>
        <taxon>Mesorhizobium</taxon>
    </lineage>
</organism>
<evidence type="ECO:0000313" key="8">
    <source>
        <dbReference type="Proteomes" id="UP000251956"/>
    </source>
</evidence>
<keyword evidence="8" id="KW-1185">Reference proteome</keyword>
<reference evidence="7 8" key="1">
    <citation type="submission" date="2018-07" db="EMBL/GenBank/DDBJ databases">
        <title>Diversity of Mesorhizobium strains in Brazil.</title>
        <authorList>
            <person name="Helene L.C.F."/>
            <person name="Dall'Agnol R."/>
            <person name="Delamuta J.R.M."/>
            <person name="Hungria M."/>
        </authorList>
    </citation>
    <scope>NUCLEOTIDE SEQUENCE [LARGE SCALE GENOMIC DNA]</scope>
    <source>
        <strain evidence="7 8">CNPSo 3140</strain>
    </source>
</reference>
<name>A0A330GJQ8_9HYPH</name>
<accession>A0A330GJQ8</accession>
<evidence type="ECO:0000256" key="4">
    <source>
        <dbReference type="ARBA" id="ARBA00023002"/>
    </source>
</evidence>
<dbReference type="Gene3D" id="3.30.390.30">
    <property type="match status" value="1"/>
</dbReference>
<dbReference type="EMBL" id="QMBQ01000009">
    <property type="protein sequence ID" value="RAZ73018.1"/>
    <property type="molecule type" value="Genomic_DNA"/>
</dbReference>
<sequence>MSGIVVIGAGQAGASLAAKARMLGYSAPITLIGEEPLAPYQRPPLSKGYLLGELSLERLFLRSPSFWKEHEITLALDRRVTAIDRAASTVTAGGEIVPYEHLVVATGSYARKLPQDIGGGLPGVHTIRTLADVNGLMADFRPGRKLLIIGGGYIGLEAAAVGAKLGLEVTLIEAAPRILQRVAAAETSNFFRDLHSANGVVILEGVGVNRLAGEGRVSAALLSNGITLSIDFVIVGIGVVPSTQLAAQAGLAVDNGIWTDAQGRTSDPRIWAAGECASFPYEGGRVRLESVGHSIEHSELVAGNIIGGTKAYEAKPWFWSDQYDVKLQIAGLNAGYDRVVERTIDQRSKSIWYFRGDRLVAVDAINNPRAYMIGKRIIDSRQTISADAVVDATKDVKSLLAIASLVPKAQALQRQELSLRTEAENGHAATQIEYSPTIAGGAAS</sequence>
<dbReference type="SUPFAM" id="SSF55424">
    <property type="entry name" value="FAD/NAD-linked reductases, dimerisation (C-terminal) domain"/>
    <property type="match status" value="1"/>
</dbReference>
<comment type="caution">
    <text evidence="7">The sequence shown here is derived from an EMBL/GenBank/DDBJ whole genome shotgun (WGS) entry which is preliminary data.</text>
</comment>
<proteinExistence type="predicted"/>
<dbReference type="GO" id="GO:0005737">
    <property type="term" value="C:cytoplasm"/>
    <property type="evidence" value="ECO:0007669"/>
    <property type="project" value="TreeGrafter"/>
</dbReference>
<dbReference type="InterPro" id="IPR050446">
    <property type="entry name" value="FAD-oxidoreductase/Apoptosis"/>
</dbReference>
<feature type="domain" description="FAD/NAD(P)-binding" evidence="5">
    <location>
        <begin position="4"/>
        <end position="291"/>
    </location>
</feature>
<evidence type="ECO:0000259" key="5">
    <source>
        <dbReference type="Pfam" id="PF07992"/>
    </source>
</evidence>
<dbReference type="Gene3D" id="3.50.50.60">
    <property type="entry name" value="FAD/NAD(P)-binding domain"/>
    <property type="match status" value="2"/>
</dbReference>
<dbReference type="GO" id="GO:0016651">
    <property type="term" value="F:oxidoreductase activity, acting on NAD(P)H"/>
    <property type="evidence" value="ECO:0007669"/>
    <property type="project" value="TreeGrafter"/>
</dbReference>
<dbReference type="InterPro" id="IPR016156">
    <property type="entry name" value="FAD/NAD-linked_Rdtase_dimer_sf"/>
</dbReference>
<evidence type="ECO:0000256" key="3">
    <source>
        <dbReference type="ARBA" id="ARBA00022827"/>
    </source>
</evidence>
<evidence type="ECO:0000259" key="6">
    <source>
        <dbReference type="Pfam" id="PF14759"/>
    </source>
</evidence>
<dbReference type="PRINTS" id="PR00368">
    <property type="entry name" value="FADPNR"/>
</dbReference>
<dbReference type="OrthoDB" id="7809559at2"/>
<keyword evidence="3" id="KW-0274">FAD</keyword>
<protein>
    <submittedName>
        <fullName evidence="7">Pyridine nucleotide-disulfide oxidoreductase</fullName>
    </submittedName>
</protein>
<dbReference type="SUPFAM" id="SSF51905">
    <property type="entry name" value="FAD/NAD(P)-binding domain"/>
    <property type="match status" value="2"/>
</dbReference>
<evidence type="ECO:0000313" key="7">
    <source>
        <dbReference type="EMBL" id="RAZ73018.1"/>
    </source>
</evidence>
<dbReference type="InterPro" id="IPR028202">
    <property type="entry name" value="Reductase_C"/>
</dbReference>
<keyword evidence="2" id="KW-0285">Flavoprotein</keyword>
<dbReference type="Pfam" id="PF07992">
    <property type="entry name" value="Pyr_redox_2"/>
    <property type="match status" value="1"/>
</dbReference>
<dbReference type="InterPro" id="IPR023753">
    <property type="entry name" value="FAD/NAD-binding_dom"/>
</dbReference>
<dbReference type="InterPro" id="IPR036188">
    <property type="entry name" value="FAD/NAD-bd_sf"/>
</dbReference>
<feature type="domain" description="Reductase C-terminal" evidence="6">
    <location>
        <begin position="317"/>
        <end position="400"/>
    </location>
</feature>
<dbReference type="PANTHER" id="PTHR43557">
    <property type="entry name" value="APOPTOSIS-INDUCING FACTOR 1"/>
    <property type="match status" value="1"/>
</dbReference>
<keyword evidence="4" id="KW-0560">Oxidoreductase</keyword>
<dbReference type="PRINTS" id="PR00411">
    <property type="entry name" value="PNDRDTASEI"/>
</dbReference>
<dbReference type="AlphaFoldDB" id="A0A330GJQ8"/>
<dbReference type="Proteomes" id="UP000251956">
    <property type="component" value="Unassembled WGS sequence"/>
</dbReference>
<evidence type="ECO:0000256" key="2">
    <source>
        <dbReference type="ARBA" id="ARBA00022630"/>
    </source>
</evidence>
<comment type="cofactor">
    <cofactor evidence="1">
        <name>FAD</name>
        <dbReference type="ChEBI" id="CHEBI:57692"/>
    </cofactor>
</comment>
<dbReference type="RefSeq" id="WP_112130221.1">
    <property type="nucleotide sequence ID" value="NZ_QMBQ01000009.1"/>
</dbReference>
<dbReference type="Pfam" id="PF14759">
    <property type="entry name" value="Reductase_C"/>
    <property type="match status" value="1"/>
</dbReference>